<keyword evidence="4 7" id="KW-0067">ATP-binding</keyword>
<keyword evidence="2" id="KW-0813">Transport</keyword>
<evidence type="ECO:0000256" key="2">
    <source>
        <dbReference type="ARBA" id="ARBA00022448"/>
    </source>
</evidence>
<evidence type="ECO:0000256" key="3">
    <source>
        <dbReference type="ARBA" id="ARBA00022741"/>
    </source>
</evidence>
<dbReference type="InterPro" id="IPR017871">
    <property type="entry name" value="ABC_transporter-like_CS"/>
</dbReference>
<dbReference type="AlphaFoldDB" id="A0A5J5GC11"/>
<evidence type="ECO:0000256" key="1">
    <source>
        <dbReference type="ARBA" id="ARBA00005417"/>
    </source>
</evidence>
<name>A0A5J5GC11_9RHOB</name>
<dbReference type="RefSeq" id="WP_150446601.1">
    <property type="nucleotide sequence ID" value="NZ_VYQE01000006.1"/>
</dbReference>
<proteinExistence type="inferred from homology"/>
<protein>
    <submittedName>
        <fullName evidence="7">ABC transporter ATP-binding protein</fullName>
    </submittedName>
</protein>
<dbReference type="SMART" id="SM00382">
    <property type="entry name" value="AAA"/>
    <property type="match status" value="1"/>
</dbReference>
<evidence type="ECO:0000313" key="7">
    <source>
        <dbReference type="EMBL" id="KAA9005695.1"/>
    </source>
</evidence>
<dbReference type="Proteomes" id="UP000326554">
    <property type="component" value="Unassembled WGS sequence"/>
</dbReference>
<dbReference type="Gene3D" id="3.40.50.300">
    <property type="entry name" value="P-loop containing nucleotide triphosphate hydrolases"/>
    <property type="match status" value="1"/>
</dbReference>
<dbReference type="PROSITE" id="PS00211">
    <property type="entry name" value="ABC_TRANSPORTER_1"/>
    <property type="match status" value="1"/>
</dbReference>
<feature type="region of interest" description="Disordered" evidence="5">
    <location>
        <begin position="255"/>
        <end position="280"/>
    </location>
</feature>
<dbReference type="CDD" id="cd03293">
    <property type="entry name" value="ABC_NrtD_SsuB_transporters"/>
    <property type="match status" value="1"/>
</dbReference>
<dbReference type="PROSITE" id="PS50893">
    <property type="entry name" value="ABC_TRANSPORTER_2"/>
    <property type="match status" value="1"/>
</dbReference>
<organism evidence="7 8">
    <name type="scientific">Histidinibacterium aquaticum</name>
    <dbReference type="NCBI Taxonomy" id="2613962"/>
    <lineage>
        <taxon>Bacteria</taxon>
        <taxon>Pseudomonadati</taxon>
        <taxon>Pseudomonadota</taxon>
        <taxon>Alphaproteobacteria</taxon>
        <taxon>Rhodobacterales</taxon>
        <taxon>Paracoccaceae</taxon>
        <taxon>Histidinibacterium</taxon>
    </lineage>
</organism>
<comment type="caution">
    <text evidence="7">The sequence shown here is derived from an EMBL/GenBank/DDBJ whole genome shotgun (WGS) entry which is preliminary data.</text>
</comment>
<dbReference type="InterPro" id="IPR027417">
    <property type="entry name" value="P-loop_NTPase"/>
</dbReference>
<dbReference type="GO" id="GO:0005524">
    <property type="term" value="F:ATP binding"/>
    <property type="evidence" value="ECO:0007669"/>
    <property type="project" value="UniProtKB-KW"/>
</dbReference>
<evidence type="ECO:0000256" key="4">
    <source>
        <dbReference type="ARBA" id="ARBA00022840"/>
    </source>
</evidence>
<dbReference type="SUPFAM" id="SSF52540">
    <property type="entry name" value="P-loop containing nucleoside triphosphate hydrolases"/>
    <property type="match status" value="1"/>
</dbReference>
<keyword evidence="8" id="KW-1185">Reference proteome</keyword>
<evidence type="ECO:0000256" key="5">
    <source>
        <dbReference type="SAM" id="MobiDB-lite"/>
    </source>
</evidence>
<dbReference type="PANTHER" id="PTHR42788">
    <property type="entry name" value="TAURINE IMPORT ATP-BINDING PROTEIN-RELATED"/>
    <property type="match status" value="1"/>
</dbReference>
<accession>A0A5J5GC11</accession>
<sequence length="280" mass="31101">MDKLIDIKNVRHAYQTQDGRLPVLDGLDISVPEGGFVAVVGPSGCGKSTLTKLIAGLMKPDEGEVWLHGKRVTSPRSTVGMAFQNPVMLEWRTILKNVMLPLEIVASKMSRREQEERARYLLALVGLEGFEDKRPSELSGGMRQRASLCRALVHQPDVLILDEPFGALDAFTREDLWQTMHQVKAKEPFTCVLITHDLRESIFLADQVVVLSQRPARTQYVLDVPDTGPRDLDHLYTPEAAEMLNILRHQIEVAQGRAPAQPEADEVPEPPPGSTAQGMV</sequence>
<reference evidence="7 8" key="1">
    <citation type="submission" date="2019-09" db="EMBL/GenBank/DDBJ databases">
        <authorList>
            <person name="Park J.-S."/>
            <person name="Choi H.-J."/>
        </authorList>
    </citation>
    <scope>NUCLEOTIDE SEQUENCE [LARGE SCALE GENOMIC DNA]</scope>
    <source>
        <strain evidence="7 8">176SS1-4</strain>
    </source>
</reference>
<dbReference type="Pfam" id="PF00005">
    <property type="entry name" value="ABC_tran"/>
    <property type="match status" value="1"/>
</dbReference>
<dbReference type="InterPro" id="IPR003593">
    <property type="entry name" value="AAA+_ATPase"/>
</dbReference>
<dbReference type="GO" id="GO:0016887">
    <property type="term" value="F:ATP hydrolysis activity"/>
    <property type="evidence" value="ECO:0007669"/>
    <property type="project" value="InterPro"/>
</dbReference>
<comment type="similarity">
    <text evidence="1">Belongs to the ABC transporter superfamily.</text>
</comment>
<gene>
    <name evidence="7" type="ORF">F3S47_17505</name>
</gene>
<feature type="domain" description="ABC transporter" evidence="6">
    <location>
        <begin position="5"/>
        <end position="238"/>
    </location>
</feature>
<evidence type="ECO:0000313" key="8">
    <source>
        <dbReference type="Proteomes" id="UP000326554"/>
    </source>
</evidence>
<dbReference type="PANTHER" id="PTHR42788:SF13">
    <property type="entry name" value="ALIPHATIC SULFONATES IMPORT ATP-BINDING PROTEIN SSUB"/>
    <property type="match status" value="1"/>
</dbReference>
<dbReference type="EMBL" id="VYQE01000006">
    <property type="protein sequence ID" value="KAA9005695.1"/>
    <property type="molecule type" value="Genomic_DNA"/>
</dbReference>
<evidence type="ECO:0000259" key="6">
    <source>
        <dbReference type="PROSITE" id="PS50893"/>
    </source>
</evidence>
<keyword evidence="3" id="KW-0547">Nucleotide-binding</keyword>
<dbReference type="InterPro" id="IPR003439">
    <property type="entry name" value="ABC_transporter-like_ATP-bd"/>
</dbReference>
<dbReference type="InterPro" id="IPR050166">
    <property type="entry name" value="ABC_transporter_ATP-bind"/>
</dbReference>